<proteinExistence type="predicted"/>
<dbReference type="OrthoDB" id="10355422at2759"/>
<dbReference type="Proteomes" id="UP000821853">
    <property type="component" value="Chromosome 1"/>
</dbReference>
<dbReference type="VEuPathDB" id="VectorBase:HLOH_051527"/>
<dbReference type="OMA" id="PEWFEAV"/>
<evidence type="ECO:0000313" key="2">
    <source>
        <dbReference type="Proteomes" id="UP000821853"/>
    </source>
</evidence>
<accession>A0A9J6FAK0</accession>
<dbReference type="EMBL" id="JABSTR010000001">
    <property type="protein sequence ID" value="KAH9359528.1"/>
    <property type="molecule type" value="Genomic_DNA"/>
</dbReference>
<evidence type="ECO:0000313" key="1">
    <source>
        <dbReference type="EMBL" id="KAH9359528.1"/>
    </source>
</evidence>
<name>A0A9J6FAK0_HAELO</name>
<comment type="caution">
    <text evidence="1">The sequence shown here is derived from an EMBL/GenBank/DDBJ whole genome shotgun (WGS) entry which is preliminary data.</text>
</comment>
<sequence length="79" mass="9043">MLAQVQPKFPAEAEVPMWFESVENTLEAYTVPQELWGQIVFPLIAERVQFLSTRLTPSQHKAYETHKKTVIEELKVSAG</sequence>
<protein>
    <submittedName>
        <fullName evidence="1">Uncharacterized protein</fullName>
    </submittedName>
</protein>
<gene>
    <name evidence="1" type="ORF">HPB48_017252</name>
</gene>
<keyword evidence="2" id="KW-1185">Reference proteome</keyword>
<dbReference type="AlphaFoldDB" id="A0A9J6FAK0"/>
<reference evidence="1 2" key="1">
    <citation type="journal article" date="2020" name="Cell">
        <title>Large-Scale Comparative Analyses of Tick Genomes Elucidate Their Genetic Diversity and Vector Capacities.</title>
        <authorList>
            <consortium name="Tick Genome and Microbiome Consortium (TIGMIC)"/>
            <person name="Jia N."/>
            <person name="Wang J."/>
            <person name="Shi W."/>
            <person name="Du L."/>
            <person name="Sun Y."/>
            <person name="Zhan W."/>
            <person name="Jiang J.F."/>
            <person name="Wang Q."/>
            <person name="Zhang B."/>
            <person name="Ji P."/>
            <person name="Bell-Sakyi L."/>
            <person name="Cui X.M."/>
            <person name="Yuan T.T."/>
            <person name="Jiang B.G."/>
            <person name="Yang W.F."/>
            <person name="Lam T.T."/>
            <person name="Chang Q.C."/>
            <person name="Ding S.J."/>
            <person name="Wang X.J."/>
            <person name="Zhu J.G."/>
            <person name="Ruan X.D."/>
            <person name="Zhao L."/>
            <person name="Wei J.T."/>
            <person name="Ye R.Z."/>
            <person name="Que T.C."/>
            <person name="Du C.H."/>
            <person name="Zhou Y.H."/>
            <person name="Cheng J.X."/>
            <person name="Dai P.F."/>
            <person name="Guo W.B."/>
            <person name="Han X.H."/>
            <person name="Huang E.J."/>
            <person name="Li L.F."/>
            <person name="Wei W."/>
            <person name="Gao Y.C."/>
            <person name="Liu J.Z."/>
            <person name="Shao H.Z."/>
            <person name="Wang X."/>
            <person name="Wang C.C."/>
            <person name="Yang T.C."/>
            <person name="Huo Q.B."/>
            <person name="Li W."/>
            <person name="Chen H.Y."/>
            <person name="Chen S.E."/>
            <person name="Zhou L.G."/>
            <person name="Ni X.B."/>
            <person name="Tian J.H."/>
            <person name="Sheng Y."/>
            <person name="Liu T."/>
            <person name="Pan Y.S."/>
            <person name="Xia L.Y."/>
            <person name="Li J."/>
            <person name="Zhao F."/>
            <person name="Cao W.C."/>
        </authorList>
    </citation>
    <scope>NUCLEOTIDE SEQUENCE [LARGE SCALE GENOMIC DNA]</scope>
    <source>
        <strain evidence="1">HaeL-2018</strain>
    </source>
</reference>
<organism evidence="1 2">
    <name type="scientific">Haemaphysalis longicornis</name>
    <name type="common">Bush tick</name>
    <dbReference type="NCBI Taxonomy" id="44386"/>
    <lineage>
        <taxon>Eukaryota</taxon>
        <taxon>Metazoa</taxon>
        <taxon>Ecdysozoa</taxon>
        <taxon>Arthropoda</taxon>
        <taxon>Chelicerata</taxon>
        <taxon>Arachnida</taxon>
        <taxon>Acari</taxon>
        <taxon>Parasitiformes</taxon>
        <taxon>Ixodida</taxon>
        <taxon>Ixodoidea</taxon>
        <taxon>Ixodidae</taxon>
        <taxon>Haemaphysalinae</taxon>
        <taxon>Haemaphysalis</taxon>
    </lineage>
</organism>